<sequence>MSFVDLPPELLDIIFQPLANASLAALAKSCSSFTDVANRRLYRHLSLSSHTHNLSAVRTLAERPYLSSLVHSFAISLNDADVVLHGYYVMLAKVLQDMPELMSLELLISPEASWILEKATSTPYPRLQHFTTSFMLDGNVAAFLLRTPQLLSLQISSTFSSSDIVEIPSTAIPKLASYTGPASLLPTLFHSRPLTSLHLSGDLSLADIEHLAQGSRASSESVATRSDDNGCELGKPRVEVLSAVTSTPPVIVLEALAKACPSLVCLRVMTTCAFWEAPDLTFYTKIANTLTSLRQLSAFELSGMHWESRPKPITSVTHDGPIVEKEWISPPVTPRVVEEDLQHQAYDAEFAESFLEWAY</sequence>
<dbReference type="InterPro" id="IPR001810">
    <property type="entry name" value="F-box_dom"/>
</dbReference>
<dbReference type="PROSITE" id="PS50181">
    <property type="entry name" value="FBOX"/>
    <property type="match status" value="1"/>
</dbReference>
<protein>
    <recommendedName>
        <fullName evidence="1">F-box domain-containing protein</fullName>
    </recommendedName>
</protein>
<dbReference type="Pfam" id="PF12937">
    <property type="entry name" value="F-box-like"/>
    <property type="match status" value="1"/>
</dbReference>
<proteinExistence type="predicted"/>
<dbReference type="EMBL" id="OZ037945">
    <property type="protein sequence ID" value="CAL1702322.1"/>
    <property type="molecule type" value="Genomic_DNA"/>
</dbReference>
<reference evidence="3" key="1">
    <citation type="submission" date="2024-04" db="EMBL/GenBank/DDBJ databases">
        <authorList>
            <person name="Shaw F."/>
            <person name="Minotto A."/>
        </authorList>
    </citation>
    <scope>NUCLEOTIDE SEQUENCE [LARGE SCALE GENOMIC DNA]</scope>
</reference>
<dbReference type="Proteomes" id="UP001497453">
    <property type="component" value="Chromosome 2"/>
</dbReference>
<dbReference type="InterPro" id="IPR032675">
    <property type="entry name" value="LRR_dom_sf"/>
</dbReference>
<name>A0ABP1D5I0_9APHY</name>
<accession>A0ABP1D5I0</accession>
<organism evidence="2 3">
    <name type="scientific">Somion occarium</name>
    <dbReference type="NCBI Taxonomy" id="3059160"/>
    <lineage>
        <taxon>Eukaryota</taxon>
        <taxon>Fungi</taxon>
        <taxon>Dikarya</taxon>
        <taxon>Basidiomycota</taxon>
        <taxon>Agaricomycotina</taxon>
        <taxon>Agaricomycetes</taxon>
        <taxon>Polyporales</taxon>
        <taxon>Cerrenaceae</taxon>
        <taxon>Somion</taxon>
    </lineage>
</organism>
<gene>
    <name evidence="2" type="ORF">GFSPODELE1_LOCUS3992</name>
</gene>
<evidence type="ECO:0000259" key="1">
    <source>
        <dbReference type="PROSITE" id="PS50181"/>
    </source>
</evidence>
<evidence type="ECO:0000313" key="2">
    <source>
        <dbReference type="EMBL" id="CAL1702322.1"/>
    </source>
</evidence>
<dbReference type="SUPFAM" id="SSF52047">
    <property type="entry name" value="RNI-like"/>
    <property type="match status" value="1"/>
</dbReference>
<evidence type="ECO:0000313" key="3">
    <source>
        <dbReference type="Proteomes" id="UP001497453"/>
    </source>
</evidence>
<feature type="domain" description="F-box" evidence="1">
    <location>
        <begin position="1"/>
        <end position="45"/>
    </location>
</feature>
<keyword evidence="3" id="KW-1185">Reference proteome</keyword>
<dbReference type="Gene3D" id="3.80.10.10">
    <property type="entry name" value="Ribonuclease Inhibitor"/>
    <property type="match status" value="1"/>
</dbReference>